<evidence type="ECO:0000313" key="3">
    <source>
        <dbReference type="EMBL" id="KAG0549035.1"/>
    </source>
</evidence>
<dbReference type="PANTHER" id="PTHR23030:SF43">
    <property type="entry name" value="BRO1 DOMAIN-CONTAINING PROTEIN"/>
    <property type="match status" value="1"/>
</dbReference>
<reference evidence="3" key="1">
    <citation type="journal article" date="2019" name="BMC Genomics">
        <title>A new reference genome for Sorghum bicolor reveals high levels of sequence similarity between sweet and grain genotypes: implications for the genetics of sugar metabolism.</title>
        <authorList>
            <person name="Cooper E.A."/>
            <person name="Brenton Z.W."/>
            <person name="Flinn B.S."/>
            <person name="Jenkins J."/>
            <person name="Shu S."/>
            <person name="Flowers D."/>
            <person name="Luo F."/>
            <person name="Wang Y."/>
            <person name="Xia P."/>
            <person name="Barry K."/>
            <person name="Daum C."/>
            <person name="Lipzen A."/>
            <person name="Yoshinaga Y."/>
            <person name="Schmutz J."/>
            <person name="Saski C."/>
            <person name="Vermerris W."/>
            <person name="Kresovich S."/>
        </authorList>
    </citation>
    <scope>NUCLEOTIDE SEQUENCE</scope>
</reference>
<dbReference type="InterPro" id="IPR038499">
    <property type="entry name" value="BRO1_sf"/>
</dbReference>
<comment type="caution">
    <text evidence="3">The sequence shown here is derived from an EMBL/GenBank/DDBJ whole genome shotgun (WGS) entry which is preliminary data.</text>
</comment>
<evidence type="ECO:0000313" key="4">
    <source>
        <dbReference type="Proteomes" id="UP000807115"/>
    </source>
</evidence>
<protein>
    <recommendedName>
        <fullName evidence="2">BRO1 domain-containing protein</fullName>
    </recommendedName>
</protein>
<dbReference type="Pfam" id="PF03097">
    <property type="entry name" value="BRO1"/>
    <property type="match status" value="1"/>
</dbReference>
<dbReference type="PANTHER" id="PTHR23030">
    <property type="entry name" value="PCD6 INTERACTING PROTEIN-RELATED"/>
    <property type="match status" value="1"/>
</dbReference>
<dbReference type="Gene3D" id="1.25.40.280">
    <property type="entry name" value="alix/aip1 like domains"/>
    <property type="match status" value="1"/>
</dbReference>
<dbReference type="InterPro" id="IPR004328">
    <property type="entry name" value="BRO1_dom"/>
</dbReference>
<dbReference type="PROSITE" id="PS51180">
    <property type="entry name" value="BRO1"/>
    <property type="match status" value="1"/>
</dbReference>
<dbReference type="EMBL" id="CM027680">
    <property type="protein sequence ID" value="KAG0549035.1"/>
    <property type="molecule type" value="Genomic_DNA"/>
</dbReference>
<organism evidence="3 4">
    <name type="scientific">Sorghum bicolor</name>
    <name type="common">Sorghum</name>
    <name type="synonym">Sorghum vulgare</name>
    <dbReference type="NCBI Taxonomy" id="4558"/>
    <lineage>
        <taxon>Eukaryota</taxon>
        <taxon>Viridiplantae</taxon>
        <taxon>Streptophyta</taxon>
        <taxon>Embryophyta</taxon>
        <taxon>Tracheophyta</taxon>
        <taxon>Spermatophyta</taxon>
        <taxon>Magnoliopsida</taxon>
        <taxon>Liliopsida</taxon>
        <taxon>Poales</taxon>
        <taxon>Poaceae</taxon>
        <taxon>PACMAD clade</taxon>
        <taxon>Panicoideae</taxon>
        <taxon>Andropogonodae</taxon>
        <taxon>Andropogoneae</taxon>
        <taxon>Sorghinae</taxon>
        <taxon>Sorghum</taxon>
    </lineage>
</organism>
<dbReference type="AlphaFoldDB" id="A0A921S017"/>
<dbReference type="SMART" id="SM01041">
    <property type="entry name" value="BRO1"/>
    <property type="match status" value="1"/>
</dbReference>
<accession>A0A921S017</accession>
<feature type="domain" description="BRO1" evidence="2">
    <location>
        <begin position="25"/>
        <end position="402"/>
    </location>
</feature>
<reference evidence="3" key="2">
    <citation type="submission" date="2020-10" db="EMBL/GenBank/DDBJ databases">
        <authorList>
            <person name="Cooper E.A."/>
            <person name="Brenton Z.W."/>
            <person name="Flinn B.S."/>
            <person name="Jenkins J."/>
            <person name="Shu S."/>
            <person name="Flowers D."/>
            <person name="Luo F."/>
            <person name="Wang Y."/>
            <person name="Xia P."/>
            <person name="Barry K."/>
            <person name="Daum C."/>
            <person name="Lipzen A."/>
            <person name="Yoshinaga Y."/>
            <person name="Schmutz J."/>
            <person name="Saski C."/>
            <person name="Vermerris W."/>
            <person name="Kresovich S."/>
        </authorList>
    </citation>
    <scope>NUCLEOTIDE SEQUENCE</scope>
</reference>
<evidence type="ECO:0000256" key="1">
    <source>
        <dbReference type="SAM" id="MobiDB-lite"/>
    </source>
</evidence>
<dbReference type="Proteomes" id="UP000807115">
    <property type="component" value="Chromosome 1"/>
</dbReference>
<evidence type="ECO:0000259" key="2">
    <source>
        <dbReference type="PROSITE" id="PS51180"/>
    </source>
</evidence>
<feature type="region of interest" description="Disordered" evidence="1">
    <location>
        <begin position="1"/>
        <end position="23"/>
    </location>
</feature>
<proteinExistence type="predicted"/>
<name>A0A921S017_SORBI</name>
<gene>
    <name evidence="3" type="ORF">BDA96_01G219900</name>
</gene>
<sequence length="402" mass="42110">MHSLLRRVKAPAVASASPPAPAPMPMLSFPGKKALRFAGDTSAAERDSDLAVLMHARNHVVVATESAGAATATEAAAALRAYLRIIYASELMAGSKQQKLRFAWRDSSDAGTGTGTAKKKDKDKAAAAQVQEHTSLEAERAVAMFALAGELARAAAAVDRRGPEGTRRACAALSDAAGALKAAARACGAADQLCHMTEPCLATFERLMLAQALECFFERAVAGGKQPAVCSKIARQVSLDYQEVSVKLGSLQQQQQPIDKSWMPQVQAKAAYFHATASLHYARSLREEGPGSVGEAVARLRFAVSVLDAASGKTGPLGKKSPCAAAVRDAAARLRKEVEAELADAEKDNCQVYFERVPAADVLTALPALASPLVQPTAVEAVLREADGESALANGGAPTIRR</sequence>